<reference evidence="1 2" key="1">
    <citation type="submission" date="2020-04" db="EMBL/GenBank/DDBJ databases">
        <title>Molecular characterization of pseudomonads from Agaricus bisporus reveal novel blotch 2 pathogens in Western Europe.</title>
        <authorList>
            <person name="Taparia T."/>
            <person name="Krijger M."/>
            <person name="Haynes E."/>
            <person name="Elpinstone J.G."/>
            <person name="Noble R."/>
            <person name="Van Der Wolf J."/>
        </authorList>
    </citation>
    <scope>NUCLEOTIDE SEQUENCE [LARGE SCALE GENOMIC DNA]</scope>
    <source>
        <strain evidence="1 2">P7765</strain>
    </source>
</reference>
<dbReference type="EMBL" id="JACARV010000012">
    <property type="protein sequence ID" value="NWC79612.1"/>
    <property type="molecule type" value="Genomic_DNA"/>
</dbReference>
<name>A0A7Y7Z791_PSEPU</name>
<accession>A0A7Y7Z791</accession>
<gene>
    <name evidence="1" type="ORF">HX798_04835</name>
</gene>
<comment type="caution">
    <text evidence="1">The sequence shown here is derived from an EMBL/GenBank/DDBJ whole genome shotgun (WGS) entry which is preliminary data.</text>
</comment>
<sequence length="405" mass="45657">MSDFQAKLQHLTAEQVEALYSEYISGEKIAHLLERYAIDLAPSSLIKAFPPLPCADLCCPYCKTSLYERRKSRTASSCHENMAFCKTCEHRHYFPGRTQWRRDCACQPCLAARQQARLELQAQQRQRIREHWSLARRRPIPLRSLSITRKLQLLALLEVRMDKQLDRLLPAEHPTGDECLSPSKAMDANLLQALQEDLILLVDPDSPPVCFSNDPTPKAWRDKVYWVVNVSLHGHQRARLTPLHRALLELLGAGPRPEWREELSEAITALAIEEVFACIASRCAAHGLPFEASAKAERVVAQLLGMLPVASAWSLVDGAVHGALAYRARSHVTPLHASSTIPANMLAAAERAVREQWQFSPCSYASNAVLNHYSRVLFDVLLRQADHGLRRRIAEYIEQLPCRGA</sequence>
<dbReference type="Proteomes" id="UP000542695">
    <property type="component" value="Unassembled WGS sequence"/>
</dbReference>
<dbReference type="AlphaFoldDB" id="A0A7Y7Z791"/>
<proteinExistence type="predicted"/>
<evidence type="ECO:0000313" key="2">
    <source>
        <dbReference type="Proteomes" id="UP000542695"/>
    </source>
</evidence>
<dbReference type="RefSeq" id="WP_161872968.1">
    <property type="nucleotide sequence ID" value="NZ_JACARV010000012.1"/>
</dbReference>
<evidence type="ECO:0000313" key="1">
    <source>
        <dbReference type="EMBL" id="NWC79612.1"/>
    </source>
</evidence>
<organism evidence="1 2">
    <name type="scientific">Pseudomonas putida</name>
    <name type="common">Arthrobacter siderocapsulatus</name>
    <dbReference type="NCBI Taxonomy" id="303"/>
    <lineage>
        <taxon>Bacteria</taxon>
        <taxon>Pseudomonadati</taxon>
        <taxon>Pseudomonadota</taxon>
        <taxon>Gammaproteobacteria</taxon>
        <taxon>Pseudomonadales</taxon>
        <taxon>Pseudomonadaceae</taxon>
        <taxon>Pseudomonas</taxon>
    </lineage>
</organism>
<protein>
    <submittedName>
        <fullName evidence="1">Uncharacterized protein</fullName>
    </submittedName>
</protein>